<dbReference type="InParanoid" id="D8TKK8"/>
<dbReference type="STRING" id="3068.D8TKK8"/>
<proteinExistence type="predicted"/>
<dbReference type="GO" id="GO:0009536">
    <property type="term" value="C:plastid"/>
    <property type="evidence" value="ECO:0007669"/>
    <property type="project" value="UniProtKB-SubCell"/>
</dbReference>
<dbReference type="Pfam" id="PF04755">
    <property type="entry name" value="PAP_fibrillin"/>
    <property type="match status" value="3"/>
</dbReference>
<keyword evidence="5" id="KW-1185">Reference proteome</keyword>
<dbReference type="KEGG" id="vcn:VOLCADRAFT_86875"/>
<organism evidence="5">
    <name type="scientific">Volvox carteri f. nagariensis</name>
    <dbReference type="NCBI Taxonomy" id="3068"/>
    <lineage>
        <taxon>Eukaryota</taxon>
        <taxon>Viridiplantae</taxon>
        <taxon>Chlorophyta</taxon>
        <taxon>core chlorophytes</taxon>
        <taxon>Chlorophyceae</taxon>
        <taxon>CS clade</taxon>
        <taxon>Chlamydomonadales</taxon>
        <taxon>Volvocaceae</taxon>
        <taxon>Volvox</taxon>
    </lineage>
</organism>
<protein>
    <recommendedName>
        <fullName evidence="3">Plastid lipid-associated protein/fibrillin conserved domain-containing protein</fullName>
    </recommendedName>
</protein>
<dbReference type="RefSeq" id="XP_002946854.1">
    <property type="nucleotide sequence ID" value="XM_002946808.1"/>
</dbReference>
<reference evidence="4 5" key="1">
    <citation type="journal article" date="2010" name="Science">
        <title>Genomic analysis of organismal complexity in the multicellular green alga Volvox carteri.</title>
        <authorList>
            <person name="Prochnik S.E."/>
            <person name="Umen J."/>
            <person name="Nedelcu A.M."/>
            <person name="Hallmann A."/>
            <person name="Miller S.M."/>
            <person name="Nishii I."/>
            <person name="Ferris P."/>
            <person name="Kuo A."/>
            <person name="Mitros T."/>
            <person name="Fritz-Laylin L.K."/>
            <person name="Hellsten U."/>
            <person name="Chapman J."/>
            <person name="Simakov O."/>
            <person name="Rensing S.A."/>
            <person name="Terry A."/>
            <person name="Pangilinan J."/>
            <person name="Kapitonov V."/>
            <person name="Jurka J."/>
            <person name="Salamov A."/>
            <person name="Shapiro H."/>
            <person name="Schmutz J."/>
            <person name="Grimwood J."/>
            <person name="Lindquist E."/>
            <person name="Lucas S."/>
            <person name="Grigoriev I.V."/>
            <person name="Schmitt R."/>
            <person name="Kirk D."/>
            <person name="Rokhsar D.S."/>
        </authorList>
    </citation>
    <scope>NUCLEOTIDE SEQUENCE [LARGE SCALE GENOMIC DNA]</scope>
    <source>
        <strain evidence="5">f. Nagariensis / Eve</strain>
    </source>
</reference>
<name>D8TKK8_VOLCA</name>
<comment type="subcellular location">
    <subcellularLocation>
        <location evidence="1">Plastid</location>
    </subcellularLocation>
</comment>
<sequence length="443" mass="48408">MALQRRPCTMGTSPSHAHRALASVRRARLVVAAAARTTTKTANGKLSVLERQQAEQAVLTALNGARGRGKEGLSPDQLDELNRAVEVLEADGGVADPTTQPSLDGRWRLLYTSRPGSASPIQRTFTGVEAFSIFQEVQLTLRGPEAAAEDGGEEQEEEEEGPRVNNVVEFGSLGFLRVEAQASTDTRPLVGFTPRPGEGLPLFGKSFTYPPIRPNSRIDFQFDRAAFTFRFLPFKLPYPVPFKLLGDERKGWLDVTYMNTDGTFRLSRGNKGTLFVLVKDVPIKQRLMEAISRGDDELVLALVGLMEQDNPTPAPARSALASGRWRLVWSQQAETASALQKWGSGQAESFQEIDGETGSAANVVQLSSWAQVRANARVEASSDSRTAVDIQDAGLYLGPLKLPVPAGGRKGDTPGYIDWLYLDEDLRITRGSKGSLFIHRREA</sequence>
<dbReference type="InterPro" id="IPR006843">
    <property type="entry name" value="PAP/fibrillin_dom"/>
</dbReference>
<dbReference type="AlphaFoldDB" id="D8TKK8"/>
<evidence type="ECO:0000259" key="3">
    <source>
        <dbReference type="Pfam" id="PF04755"/>
    </source>
</evidence>
<dbReference type="EMBL" id="GL378325">
    <property type="protein sequence ID" value="EFJ52080.1"/>
    <property type="molecule type" value="Genomic_DNA"/>
</dbReference>
<evidence type="ECO:0000256" key="2">
    <source>
        <dbReference type="ARBA" id="ARBA00022640"/>
    </source>
</evidence>
<feature type="domain" description="Plastid lipid-associated protein/fibrillin conserved" evidence="3">
    <location>
        <begin position="235"/>
        <end position="277"/>
    </location>
</feature>
<dbReference type="eggNOG" id="ENOG502QUCQ">
    <property type="taxonomic scope" value="Eukaryota"/>
</dbReference>
<feature type="domain" description="Plastid lipid-associated protein/fibrillin conserved" evidence="3">
    <location>
        <begin position="295"/>
        <end position="438"/>
    </location>
</feature>
<dbReference type="GeneID" id="9618061"/>
<accession>D8TKK8</accession>
<evidence type="ECO:0000256" key="1">
    <source>
        <dbReference type="ARBA" id="ARBA00004474"/>
    </source>
</evidence>
<dbReference type="Proteomes" id="UP000001058">
    <property type="component" value="Unassembled WGS sequence"/>
</dbReference>
<gene>
    <name evidence="4" type="ORF">VOLCADRAFT_86875</name>
</gene>
<dbReference type="PANTHER" id="PTHR31906">
    <property type="entry name" value="PLASTID-LIPID-ASSOCIATED PROTEIN 4, CHLOROPLASTIC-RELATED"/>
    <property type="match status" value="1"/>
</dbReference>
<dbReference type="FunCoup" id="D8TKK8">
    <property type="interactions" value="610"/>
</dbReference>
<evidence type="ECO:0000313" key="5">
    <source>
        <dbReference type="Proteomes" id="UP000001058"/>
    </source>
</evidence>
<dbReference type="OrthoDB" id="348976at2759"/>
<feature type="domain" description="Plastid lipid-associated protein/fibrillin conserved" evidence="3">
    <location>
        <begin position="53"/>
        <end position="182"/>
    </location>
</feature>
<evidence type="ECO:0000313" key="4">
    <source>
        <dbReference type="EMBL" id="EFJ52080.1"/>
    </source>
</evidence>
<dbReference type="InterPro" id="IPR039633">
    <property type="entry name" value="PAP"/>
</dbReference>
<keyword evidence="2" id="KW-0934">Plastid</keyword>